<dbReference type="Proteomes" id="UP000295135">
    <property type="component" value="Unassembled WGS sequence"/>
</dbReference>
<organism evidence="1 2">
    <name type="scientific">Sulfuritortus calidifontis</name>
    <dbReference type="NCBI Taxonomy" id="1914471"/>
    <lineage>
        <taxon>Bacteria</taxon>
        <taxon>Pseudomonadati</taxon>
        <taxon>Pseudomonadota</taxon>
        <taxon>Betaproteobacteria</taxon>
        <taxon>Nitrosomonadales</taxon>
        <taxon>Thiobacillaceae</taxon>
        <taxon>Sulfuritortus</taxon>
    </lineage>
</organism>
<evidence type="ECO:0000313" key="2">
    <source>
        <dbReference type="Proteomes" id="UP000295135"/>
    </source>
</evidence>
<sequence length="68" mass="7983">MTRYSNRRQQFVRLLADLDENEAAELHRRLMKMRNGGGYPEPSEKIVTADVLPEDDRFGTYTVDKPQR</sequence>
<accession>A0A4R3JWW1</accession>
<gene>
    <name evidence="1" type="ORF">EDC61_104104</name>
</gene>
<comment type="caution">
    <text evidence="1">The sequence shown here is derived from an EMBL/GenBank/DDBJ whole genome shotgun (WGS) entry which is preliminary data.</text>
</comment>
<proteinExistence type="predicted"/>
<dbReference type="EMBL" id="SLZY01000004">
    <property type="protein sequence ID" value="TCS72690.1"/>
    <property type="molecule type" value="Genomic_DNA"/>
</dbReference>
<dbReference type="AlphaFoldDB" id="A0A4R3JWW1"/>
<protein>
    <submittedName>
        <fullName evidence="1">Uncharacterized protein</fullName>
    </submittedName>
</protein>
<evidence type="ECO:0000313" key="1">
    <source>
        <dbReference type="EMBL" id="TCS72690.1"/>
    </source>
</evidence>
<reference evidence="1 2" key="1">
    <citation type="submission" date="2019-03" db="EMBL/GenBank/DDBJ databases">
        <title>Genomic Encyclopedia of Type Strains, Phase IV (KMG-IV): sequencing the most valuable type-strain genomes for metagenomic binning, comparative biology and taxonomic classification.</title>
        <authorList>
            <person name="Goeker M."/>
        </authorList>
    </citation>
    <scope>NUCLEOTIDE SEQUENCE [LARGE SCALE GENOMIC DNA]</scope>
    <source>
        <strain evidence="1 2">DSM 103923</strain>
    </source>
</reference>
<keyword evidence="2" id="KW-1185">Reference proteome</keyword>
<name>A0A4R3JWW1_9PROT</name>